<dbReference type="Gene3D" id="3.30.390.10">
    <property type="entry name" value="Enolase-like, N-terminal domain"/>
    <property type="match status" value="1"/>
</dbReference>
<dbReference type="EMBL" id="JACCBF010000001">
    <property type="protein sequence ID" value="NYD31208.1"/>
    <property type="molecule type" value="Genomic_DNA"/>
</dbReference>
<evidence type="ECO:0000259" key="7">
    <source>
        <dbReference type="SMART" id="SM00922"/>
    </source>
</evidence>
<dbReference type="SFLD" id="SFLDF00009">
    <property type="entry name" value="o-succinylbenzoate_synthase"/>
    <property type="match status" value="1"/>
</dbReference>
<keyword evidence="3" id="KW-0460">Magnesium</keyword>
<evidence type="ECO:0000256" key="2">
    <source>
        <dbReference type="ARBA" id="ARBA00022723"/>
    </source>
</evidence>
<evidence type="ECO:0000256" key="3">
    <source>
        <dbReference type="ARBA" id="ARBA00022842"/>
    </source>
</evidence>
<dbReference type="RefSeq" id="WP_179727359.1">
    <property type="nucleotide sequence ID" value="NZ_BAABEF010000001.1"/>
</dbReference>
<evidence type="ECO:0000256" key="4">
    <source>
        <dbReference type="ARBA" id="ARBA00023239"/>
    </source>
</evidence>
<dbReference type="InterPro" id="IPR013341">
    <property type="entry name" value="Mandelate_racemase_N_dom"/>
</dbReference>
<evidence type="ECO:0000256" key="5">
    <source>
        <dbReference type="ARBA" id="ARBA00029491"/>
    </source>
</evidence>
<dbReference type="SUPFAM" id="SSF54826">
    <property type="entry name" value="Enolase N-terminal domain-like"/>
    <property type="match status" value="1"/>
</dbReference>
<comment type="cofactor">
    <cofactor evidence="1">
        <name>a divalent metal cation</name>
        <dbReference type="ChEBI" id="CHEBI:60240"/>
    </cofactor>
</comment>
<dbReference type="PANTHER" id="PTHR48073:SF5">
    <property type="entry name" value="O-SUCCINYLBENZOATE SYNTHASE"/>
    <property type="match status" value="1"/>
</dbReference>
<evidence type="ECO:0000313" key="9">
    <source>
        <dbReference type="Proteomes" id="UP000582231"/>
    </source>
</evidence>
<dbReference type="GO" id="GO:0046872">
    <property type="term" value="F:metal ion binding"/>
    <property type="evidence" value="ECO:0007669"/>
    <property type="project" value="UniProtKB-KW"/>
</dbReference>
<dbReference type="InterPro" id="IPR029065">
    <property type="entry name" value="Enolase_C-like"/>
</dbReference>
<dbReference type="InterPro" id="IPR010197">
    <property type="entry name" value="OSBS/NAAAR"/>
</dbReference>
<keyword evidence="4 8" id="KW-0456">Lyase</keyword>
<dbReference type="Proteomes" id="UP000582231">
    <property type="component" value="Unassembled WGS sequence"/>
</dbReference>
<proteinExistence type="predicted"/>
<protein>
    <recommendedName>
        <fullName evidence="5 6">o-succinylbenzoate synthase</fullName>
        <ecNumber evidence="5 6">4.2.1.113</ecNumber>
    </recommendedName>
</protein>
<dbReference type="Gene3D" id="3.20.20.120">
    <property type="entry name" value="Enolase-like C-terminal domain"/>
    <property type="match status" value="1"/>
</dbReference>
<dbReference type="NCBIfam" id="TIGR01928">
    <property type="entry name" value="menC_lowGC_arch"/>
    <property type="match status" value="1"/>
</dbReference>
<dbReference type="SUPFAM" id="SSF51604">
    <property type="entry name" value="Enolase C-terminal domain-like"/>
    <property type="match status" value="1"/>
</dbReference>
<dbReference type="CDD" id="cd03317">
    <property type="entry name" value="NAAAR"/>
    <property type="match status" value="1"/>
</dbReference>
<evidence type="ECO:0000256" key="6">
    <source>
        <dbReference type="NCBIfam" id="TIGR01928"/>
    </source>
</evidence>
<dbReference type="InterPro" id="IPR029017">
    <property type="entry name" value="Enolase-like_N"/>
</dbReference>
<dbReference type="AlphaFoldDB" id="A0A852RKR1"/>
<evidence type="ECO:0000313" key="8">
    <source>
        <dbReference type="EMBL" id="NYD31208.1"/>
    </source>
</evidence>
<dbReference type="GO" id="GO:0009234">
    <property type="term" value="P:menaquinone biosynthetic process"/>
    <property type="evidence" value="ECO:0007669"/>
    <property type="project" value="UniProtKB-UniRule"/>
</dbReference>
<sequence length="367" mass="39435">MKLTGIELVTVALPLVAPFRTSFGTETEREALLLRVVTDEGEGWGECVAMMEPLYSSEYVAGCVDVLSRFLVPAVAAVEDLTADQVARVLAPVKGHRMAKAALEMGVLDAELRVKDVSFGTALGAARTTVPCGVSVGIMDSVGDLLDAVDRYVAEGYVRVKLKIEPGWDVEPVRAVRERHPDLPLQVDANTAYRRSDARHLAKLDPFDLLLIEQPLDEEDIVGHAQLARTMSTPICLDESIVSARAAADAIALGACSIVNVKPGRVGGYLESRRIHDVCMANDIALWCGGMLETGIGRAANVALAALPGFTLPGDTSASDRYYRTDVTEPFRMDEGHLTVPTGAGLGVTPLPDVLAEVTVRTEWLTW</sequence>
<dbReference type="UniPathway" id="UPA01057">
    <property type="reaction ID" value="UER00165"/>
</dbReference>
<dbReference type="PANTHER" id="PTHR48073">
    <property type="entry name" value="O-SUCCINYLBENZOATE SYNTHASE-RELATED"/>
    <property type="match status" value="1"/>
</dbReference>
<dbReference type="Pfam" id="PF02746">
    <property type="entry name" value="MR_MLE_N"/>
    <property type="match status" value="1"/>
</dbReference>
<dbReference type="UniPathway" id="UPA00079"/>
<evidence type="ECO:0000256" key="1">
    <source>
        <dbReference type="ARBA" id="ARBA00001968"/>
    </source>
</evidence>
<keyword evidence="2" id="KW-0479">Metal-binding</keyword>
<gene>
    <name evidence="8" type="ORF">BJ958_002754</name>
</gene>
<dbReference type="InterPro" id="IPR013342">
    <property type="entry name" value="Mandelate_racemase_C"/>
</dbReference>
<dbReference type="SFLD" id="SFLDS00001">
    <property type="entry name" value="Enolase"/>
    <property type="match status" value="1"/>
</dbReference>
<dbReference type="SFLD" id="SFLDG00180">
    <property type="entry name" value="muconate_cycloisomerase"/>
    <property type="match status" value="1"/>
</dbReference>
<keyword evidence="9" id="KW-1185">Reference proteome</keyword>
<reference evidence="8 9" key="1">
    <citation type="submission" date="2020-07" db="EMBL/GenBank/DDBJ databases">
        <title>Sequencing the genomes of 1000 actinobacteria strains.</title>
        <authorList>
            <person name="Klenk H.-P."/>
        </authorList>
    </citation>
    <scope>NUCLEOTIDE SEQUENCE [LARGE SCALE GENOMIC DNA]</scope>
    <source>
        <strain evidence="8 9">DSM 19082</strain>
    </source>
</reference>
<dbReference type="InterPro" id="IPR036849">
    <property type="entry name" value="Enolase-like_C_sf"/>
</dbReference>
<dbReference type="GO" id="GO:0043748">
    <property type="term" value="F:O-succinylbenzoate synthase activity"/>
    <property type="evidence" value="ECO:0007669"/>
    <property type="project" value="UniProtKB-EC"/>
</dbReference>
<organism evidence="8 9">
    <name type="scientific">Nocardioides kongjuensis</name>
    <dbReference type="NCBI Taxonomy" id="349522"/>
    <lineage>
        <taxon>Bacteria</taxon>
        <taxon>Bacillati</taxon>
        <taxon>Actinomycetota</taxon>
        <taxon>Actinomycetes</taxon>
        <taxon>Propionibacteriales</taxon>
        <taxon>Nocardioidaceae</taxon>
        <taxon>Nocardioides</taxon>
    </lineage>
</organism>
<accession>A0A852RKR1</accession>
<dbReference type="EC" id="4.2.1.113" evidence="5 6"/>
<feature type="domain" description="Mandelate racemase/muconate lactonizing enzyme C-terminal" evidence="7">
    <location>
        <begin position="142"/>
        <end position="234"/>
    </location>
</feature>
<name>A0A852RKR1_9ACTN</name>
<dbReference type="SMART" id="SM00922">
    <property type="entry name" value="MR_MLE"/>
    <property type="match status" value="1"/>
</dbReference>
<dbReference type="Pfam" id="PF13378">
    <property type="entry name" value="MR_MLE_C"/>
    <property type="match status" value="1"/>
</dbReference>
<dbReference type="GO" id="GO:0016854">
    <property type="term" value="F:racemase and epimerase activity"/>
    <property type="evidence" value="ECO:0007669"/>
    <property type="project" value="UniProtKB-ARBA"/>
</dbReference>
<comment type="caution">
    <text evidence="8">The sequence shown here is derived from an EMBL/GenBank/DDBJ whole genome shotgun (WGS) entry which is preliminary data.</text>
</comment>